<keyword evidence="2 4" id="KW-0862">Zinc</keyword>
<dbReference type="PANTHER" id="PTHR43401:SF2">
    <property type="entry name" value="L-THREONINE 3-DEHYDROGENASE"/>
    <property type="match status" value="1"/>
</dbReference>
<dbReference type="PROSITE" id="PS00059">
    <property type="entry name" value="ADH_ZINC"/>
    <property type="match status" value="1"/>
</dbReference>
<dbReference type="SUPFAM" id="SSF51735">
    <property type="entry name" value="NAD(P)-binding Rossmann-fold domains"/>
    <property type="match status" value="1"/>
</dbReference>
<dbReference type="SUPFAM" id="SSF50129">
    <property type="entry name" value="GroES-like"/>
    <property type="match status" value="1"/>
</dbReference>
<dbReference type="InterPro" id="IPR013154">
    <property type="entry name" value="ADH-like_N"/>
</dbReference>
<dbReference type="SMART" id="SM00829">
    <property type="entry name" value="PKS_ER"/>
    <property type="match status" value="1"/>
</dbReference>
<dbReference type="GO" id="GO:0008270">
    <property type="term" value="F:zinc ion binding"/>
    <property type="evidence" value="ECO:0007669"/>
    <property type="project" value="InterPro"/>
</dbReference>
<proteinExistence type="inferred from homology"/>
<name>A0A831THC3_9BACT</name>
<comment type="similarity">
    <text evidence="4">Belongs to the zinc-containing alcohol dehydrogenase family.</text>
</comment>
<dbReference type="PANTHER" id="PTHR43401">
    <property type="entry name" value="L-THREONINE 3-DEHYDROGENASE"/>
    <property type="match status" value="1"/>
</dbReference>
<dbReference type="Pfam" id="PF00107">
    <property type="entry name" value="ADH_zinc_N"/>
    <property type="match status" value="1"/>
</dbReference>
<sequence length="359" mass="38844">MQRGQERGDDRNASMRALVYEAPRTLRVRDVPAPEPAPGEVIVRVAYSGICGSELSGYLGQNELRRPPLIFGHEFSGWVAEVGHGVEGRFSPGQPVTVNPLIGCQECRLCLSGRPHLCPRRRLLSASLPGSNAELVAAPASAVYPLPPGMPLDRAALTEPTACAIRAVRQAHPLPGQTVLVVGMGPLGLLMLQVLRVYGVERLIAVERNPHRLRYAEEMGAVGIVPSGDVAQQVRERLGEEGPAIAIDAVGSTATRRLCLESVEPGGRVVFFGLHEPESSLQVNAIVRREIECVGSFAYTPEDFATALRWLHQGKVSLPGRTVTAPLEDGAIWFERLLECQDDVVKVFLQPSPDADRAL</sequence>
<protein>
    <submittedName>
        <fullName evidence="6">Galactitol-1-phosphate 5-dehydrogenase</fullName>
    </submittedName>
</protein>
<evidence type="ECO:0000313" key="6">
    <source>
        <dbReference type="EMBL" id="HEG92089.1"/>
    </source>
</evidence>
<reference evidence="6" key="1">
    <citation type="journal article" date="2020" name="mSystems">
        <title>Genome- and Community-Level Interaction Insights into Carbon Utilization and Element Cycling Functions of Hydrothermarchaeota in Hydrothermal Sediment.</title>
        <authorList>
            <person name="Zhou Z."/>
            <person name="Liu Y."/>
            <person name="Xu W."/>
            <person name="Pan J."/>
            <person name="Luo Z.H."/>
            <person name="Li M."/>
        </authorList>
    </citation>
    <scope>NUCLEOTIDE SEQUENCE [LARGE SCALE GENOMIC DNA]</scope>
    <source>
        <strain evidence="6">SpSt-210</strain>
    </source>
</reference>
<keyword evidence="1 4" id="KW-0479">Metal-binding</keyword>
<keyword evidence="3" id="KW-0560">Oxidoreductase</keyword>
<accession>A0A831THC3</accession>
<dbReference type="InterPro" id="IPR011032">
    <property type="entry name" value="GroES-like_sf"/>
</dbReference>
<comment type="caution">
    <text evidence="6">The sequence shown here is derived from an EMBL/GenBank/DDBJ whole genome shotgun (WGS) entry which is preliminary data.</text>
</comment>
<dbReference type="Gene3D" id="3.90.180.10">
    <property type="entry name" value="Medium-chain alcohol dehydrogenases, catalytic domain"/>
    <property type="match status" value="1"/>
</dbReference>
<feature type="domain" description="Enoyl reductase (ER)" evidence="5">
    <location>
        <begin position="21"/>
        <end position="324"/>
    </location>
</feature>
<evidence type="ECO:0000256" key="3">
    <source>
        <dbReference type="ARBA" id="ARBA00023002"/>
    </source>
</evidence>
<evidence type="ECO:0000256" key="1">
    <source>
        <dbReference type="ARBA" id="ARBA00022723"/>
    </source>
</evidence>
<dbReference type="InterPro" id="IPR002328">
    <property type="entry name" value="ADH_Zn_CS"/>
</dbReference>
<dbReference type="InterPro" id="IPR036291">
    <property type="entry name" value="NAD(P)-bd_dom_sf"/>
</dbReference>
<dbReference type="InterPro" id="IPR050129">
    <property type="entry name" value="Zn_alcohol_dh"/>
</dbReference>
<evidence type="ECO:0000256" key="4">
    <source>
        <dbReference type="RuleBase" id="RU361277"/>
    </source>
</evidence>
<evidence type="ECO:0000256" key="2">
    <source>
        <dbReference type="ARBA" id="ARBA00022833"/>
    </source>
</evidence>
<comment type="cofactor">
    <cofactor evidence="4">
        <name>Zn(2+)</name>
        <dbReference type="ChEBI" id="CHEBI:29105"/>
    </cofactor>
</comment>
<dbReference type="CDD" id="cd08236">
    <property type="entry name" value="sugar_DH"/>
    <property type="match status" value="1"/>
</dbReference>
<dbReference type="AlphaFoldDB" id="A0A831THC3"/>
<dbReference type="EMBL" id="DSIY01000273">
    <property type="protein sequence ID" value="HEG92089.1"/>
    <property type="molecule type" value="Genomic_DNA"/>
</dbReference>
<dbReference type="Pfam" id="PF08240">
    <property type="entry name" value="ADH_N"/>
    <property type="match status" value="1"/>
</dbReference>
<dbReference type="Gene3D" id="3.40.50.720">
    <property type="entry name" value="NAD(P)-binding Rossmann-like Domain"/>
    <property type="match status" value="1"/>
</dbReference>
<evidence type="ECO:0000259" key="5">
    <source>
        <dbReference type="SMART" id="SM00829"/>
    </source>
</evidence>
<dbReference type="InterPro" id="IPR020843">
    <property type="entry name" value="ER"/>
</dbReference>
<dbReference type="InterPro" id="IPR013149">
    <property type="entry name" value="ADH-like_C"/>
</dbReference>
<organism evidence="6">
    <name type="scientific">Thermorudis peleae</name>
    <dbReference type="NCBI Taxonomy" id="1382356"/>
    <lineage>
        <taxon>Bacteria</taxon>
        <taxon>Pseudomonadati</taxon>
        <taxon>Thermomicrobiota</taxon>
        <taxon>Thermomicrobia</taxon>
        <taxon>Thermomicrobia incertae sedis</taxon>
        <taxon>Thermorudis</taxon>
    </lineage>
</organism>
<gene>
    <name evidence="6" type="ORF">ENP34_11735</name>
</gene>
<dbReference type="GO" id="GO:0016616">
    <property type="term" value="F:oxidoreductase activity, acting on the CH-OH group of donors, NAD or NADP as acceptor"/>
    <property type="evidence" value="ECO:0007669"/>
    <property type="project" value="UniProtKB-ARBA"/>
</dbReference>